<protein>
    <submittedName>
        <fullName evidence="1">Tryptophan synthase alpha chain</fullName>
        <ecNumber evidence="1">4.2.1.20</ecNumber>
    </submittedName>
</protein>
<organism evidence="1 2">
    <name type="scientific">Nocardioides zeae</name>
    <dbReference type="NCBI Taxonomy" id="1457234"/>
    <lineage>
        <taxon>Bacteria</taxon>
        <taxon>Bacillati</taxon>
        <taxon>Actinomycetota</taxon>
        <taxon>Actinomycetes</taxon>
        <taxon>Propionibacteriales</taxon>
        <taxon>Nocardioidaceae</taxon>
        <taxon>Nocardioides</taxon>
    </lineage>
</organism>
<comment type="caution">
    <text evidence="1">The sequence shown here is derived from an EMBL/GenBank/DDBJ whole genome shotgun (WGS) entry which is preliminary data.</text>
</comment>
<proteinExistence type="predicted"/>
<sequence>MSGSDLTMNRLTSRLRAVRASGRLFVLGFLPAGYPGRSGFVAGVAAAFDAGADALEIAIPNPPLPLDGPLIQAAGQQGAAAISGPHEGLRLAALQRREPDQAVVALAYRHAAEELGQQGLLQTCLDANVDAVLMPEHSFAEQIQAATAARRVGLEQVLFIHLEKDLALLRDLPFADPVVYVQSADLQTGGTFDPAKARERVTELREAMGGRDAHVLVGFGVRGPDEVELLVDTSADGAVIGTTLVAAAGEGEHAVRRLVRSVRRAAEREDRVRA</sequence>
<accession>A0ACC6ILX6</accession>
<keyword evidence="1" id="KW-0456">Lyase</keyword>
<evidence type="ECO:0000313" key="2">
    <source>
        <dbReference type="Proteomes" id="UP001261666"/>
    </source>
</evidence>
<dbReference type="Proteomes" id="UP001261666">
    <property type="component" value="Unassembled WGS sequence"/>
</dbReference>
<reference evidence="1" key="1">
    <citation type="submission" date="2023-08" db="EMBL/GenBank/DDBJ databases">
        <title>Functional and genomic diversity of the sorghum phyllosphere microbiome.</title>
        <authorList>
            <person name="Shade A."/>
        </authorList>
    </citation>
    <scope>NUCLEOTIDE SEQUENCE</scope>
    <source>
        <strain evidence="1">SORGH_AS_0885</strain>
    </source>
</reference>
<dbReference type="EMBL" id="JAVIZJ010000010">
    <property type="protein sequence ID" value="MDR6211660.1"/>
    <property type="molecule type" value="Genomic_DNA"/>
</dbReference>
<keyword evidence="2" id="KW-1185">Reference proteome</keyword>
<name>A0ACC6ILX6_9ACTN</name>
<evidence type="ECO:0000313" key="1">
    <source>
        <dbReference type="EMBL" id="MDR6211660.1"/>
    </source>
</evidence>
<gene>
    <name evidence="1" type="ORF">QE364_003388</name>
</gene>
<dbReference type="EC" id="4.2.1.20" evidence="1"/>